<protein>
    <submittedName>
        <fullName evidence="1">Uncharacterized protein</fullName>
    </submittedName>
</protein>
<dbReference type="Proteomes" id="UP000762676">
    <property type="component" value="Unassembled WGS sequence"/>
</dbReference>
<proteinExistence type="predicted"/>
<keyword evidence="2" id="KW-1185">Reference proteome</keyword>
<evidence type="ECO:0000313" key="1">
    <source>
        <dbReference type="EMBL" id="GFR61928.1"/>
    </source>
</evidence>
<gene>
    <name evidence="1" type="ORF">ElyMa_003570500</name>
</gene>
<accession>A0AAV4ELG3</accession>
<evidence type="ECO:0000313" key="2">
    <source>
        <dbReference type="Proteomes" id="UP000762676"/>
    </source>
</evidence>
<dbReference type="EMBL" id="BMAT01007310">
    <property type="protein sequence ID" value="GFR61928.1"/>
    <property type="molecule type" value="Genomic_DNA"/>
</dbReference>
<comment type="caution">
    <text evidence="1">The sequence shown here is derived from an EMBL/GenBank/DDBJ whole genome shotgun (WGS) entry which is preliminary data.</text>
</comment>
<dbReference type="AlphaFoldDB" id="A0AAV4ELG3"/>
<reference evidence="1 2" key="1">
    <citation type="journal article" date="2021" name="Elife">
        <title>Chloroplast acquisition without the gene transfer in kleptoplastic sea slugs, Plakobranchus ocellatus.</title>
        <authorList>
            <person name="Maeda T."/>
            <person name="Takahashi S."/>
            <person name="Yoshida T."/>
            <person name="Shimamura S."/>
            <person name="Takaki Y."/>
            <person name="Nagai Y."/>
            <person name="Toyoda A."/>
            <person name="Suzuki Y."/>
            <person name="Arimoto A."/>
            <person name="Ishii H."/>
            <person name="Satoh N."/>
            <person name="Nishiyama T."/>
            <person name="Hasebe M."/>
            <person name="Maruyama T."/>
            <person name="Minagawa J."/>
            <person name="Obokata J."/>
            <person name="Shigenobu S."/>
        </authorList>
    </citation>
    <scope>NUCLEOTIDE SEQUENCE [LARGE SCALE GENOMIC DNA]</scope>
</reference>
<organism evidence="1 2">
    <name type="scientific">Elysia marginata</name>
    <dbReference type="NCBI Taxonomy" id="1093978"/>
    <lineage>
        <taxon>Eukaryota</taxon>
        <taxon>Metazoa</taxon>
        <taxon>Spiralia</taxon>
        <taxon>Lophotrochozoa</taxon>
        <taxon>Mollusca</taxon>
        <taxon>Gastropoda</taxon>
        <taxon>Heterobranchia</taxon>
        <taxon>Euthyneura</taxon>
        <taxon>Panpulmonata</taxon>
        <taxon>Sacoglossa</taxon>
        <taxon>Placobranchoidea</taxon>
        <taxon>Plakobranchidae</taxon>
        <taxon>Elysia</taxon>
    </lineage>
</organism>
<name>A0AAV4ELG3_9GAST</name>
<sequence length="97" mass="11317">MDLYSHQERRLNAFIMRNLRCLLGIAWQNPVEDTSGLAQTVMPSLFAILFQKRLRWLGHVCQIEDDLATCPALQRRLQESSDDLRNSTSRTRVESQR</sequence>